<accession>A0ACC2ULQ1</accession>
<name>A0ACC2ULQ1_9FUNG</name>
<gene>
    <name evidence="1" type="ORF">DSO57_1030572</name>
</gene>
<evidence type="ECO:0000313" key="1">
    <source>
        <dbReference type="EMBL" id="KAJ9087704.1"/>
    </source>
</evidence>
<keyword evidence="2" id="KW-1185">Reference proteome</keyword>
<dbReference type="Proteomes" id="UP001165960">
    <property type="component" value="Unassembled WGS sequence"/>
</dbReference>
<organism evidence="1 2">
    <name type="scientific">Entomophthora muscae</name>
    <dbReference type="NCBI Taxonomy" id="34485"/>
    <lineage>
        <taxon>Eukaryota</taxon>
        <taxon>Fungi</taxon>
        <taxon>Fungi incertae sedis</taxon>
        <taxon>Zoopagomycota</taxon>
        <taxon>Entomophthoromycotina</taxon>
        <taxon>Entomophthoromycetes</taxon>
        <taxon>Entomophthorales</taxon>
        <taxon>Entomophthoraceae</taxon>
        <taxon>Entomophthora</taxon>
    </lineage>
</organism>
<sequence length="54" mass="6383">MSDCRGKSRIFGVDYYMQSIGESRGKKVLIEEVNQIECRVEIFNYYKKMVSLQI</sequence>
<proteinExistence type="predicted"/>
<dbReference type="EMBL" id="QTSX02000211">
    <property type="protein sequence ID" value="KAJ9087704.1"/>
    <property type="molecule type" value="Genomic_DNA"/>
</dbReference>
<protein>
    <submittedName>
        <fullName evidence="1">Uncharacterized protein</fullName>
    </submittedName>
</protein>
<reference evidence="1" key="1">
    <citation type="submission" date="2022-04" db="EMBL/GenBank/DDBJ databases">
        <title>Genome of the entomopathogenic fungus Entomophthora muscae.</title>
        <authorList>
            <person name="Elya C."/>
            <person name="Lovett B.R."/>
            <person name="Lee E."/>
            <person name="Macias A.M."/>
            <person name="Hajek A.E."/>
            <person name="De Bivort B.L."/>
            <person name="Kasson M.T."/>
            <person name="De Fine Licht H.H."/>
            <person name="Stajich J.E."/>
        </authorList>
    </citation>
    <scope>NUCLEOTIDE SEQUENCE</scope>
    <source>
        <strain evidence="1">Berkeley</strain>
    </source>
</reference>
<comment type="caution">
    <text evidence="1">The sequence shown here is derived from an EMBL/GenBank/DDBJ whole genome shotgun (WGS) entry which is preliminary data.</text>
</comment>
<evidence type="ECO:0000313" key="2">
    <source>
        <dbReference type="Proteomes" id="UP001165960"/>
    </source>
</evidence>